<feature type="transmembrane region" description="Helical" evidence="1">
    <location>
        <begin position="110"/>
        <end position="130"/>
    </location>
</feature>
<name>A0A4P9JM94_9SPIT</name>
<feature type="transmembrane region" description="Helical" evidence="1">
    <location>
        <begin position="194"/>
        <end position="212"/>
    </location>
</feature>
<accession>A0A4P9JM94</accession>
<sequence>MRRVVLLWFFIIIFTNFSFTFFKTVIFYFNYIFWQYLILFVLFYAIVELFKYKKYENIDILSKFKNNEIITPLDLITHFRYFNKNFLISILSFVIVFLFIKFLFIYYIIIYLYIFISTFLYFITIIAYYYDKEKIILIDIKNYNNWFLKLNNYIFFLILFLPISKAYLIIYSFFKKNKKNDIINIISINIIQKILNFPLWLINLWLFIYLILENTYYKINLKNKKKIAIFNIIFYQILIEFPIIFSIRYENYIMLFKDKKIIIKYGDIYSNNLEYEILSRFVFNNYMLIKNLYPKELTSFFNNIPHRITLLSNIEIQSFDNEFKKNWLVQNYTSKEKIKFIYLKNNFEYKTRFEYIDPKQHSFLTLINEENIKNETLLNFFKNHKICSYSQFVAFKIYENANIIKRISEIKNQEILIQLENTKKIMNYEDILKNKLLSNEQVESIDFRNNKIKDLDLFIIKILEEKNIEYDDLKIKKLRENVLELFENNLFNSDFKNNTLLDGCKYENDKEAYLKIKNDIENNNPDEFFKGI</sequence>
<geneLocation type="mitochondrion" evidence="2"/>
<keyword evidence="1" id="KW-0472">Membrane</keyword>
<dbReference type="EMBL" id="MH888186">
    <property type="protein sequence ID" value="QCU82596.1"/>
    <property type="molecule type" value="Genomic_DNA"/>
</dbReference>
<keyword evidence="1" id="KW-0812">Transmembrane</keyword>
<feature type="transmembrane region" description="Helical" evidence="1">
    <location>
        <begin position="86"/>
        <end position="104"/>
    </location>
</feature>
<evidence type="ECO:0000256" key="1">
    <source>
        <dbReference type="SAM" id="Phobius"/>
    </source>
</evidence>
<organism evidence="2">
    <name type="scientific">Pseudourostyla cristata</name>
    <dbReference type="NCBI Taxonomy" id="293816"/>
    <lineage>
        <taxon>Eukaryota</taxon>
        <taxon>Sar</taxon>
        <taxon>Alveolata</taxon>
        <taxon>Ciliophora</taxon>
        <taxon>Intramacronucleata</taxon>
        <taxon>Spirotrichea</taxon>
        <taxon>Stichotrichia</taxon>
        <taxon>Urostylida</taxon>
        <taxon>Pseudourostylidae</taxon>
        <taxon>Pseudourostyla</taxon>
    </lineage>
</organism>
<feature type="transmembrane region" description="Helical" evidence="1">
    <location>
        <begin position="232"/>
        <end position="249"/>
    </location>
</feature>
<proteinExistence type="predicted"/>
<keyword evidence="1" id="KW-1133">Transmembrane helix</keyword>
<gene>
    <name evidence="2" type="primary">orf532</name>
</gene>
<evidence type="ECO:0000313" key="2">
    <source>
        <dbReference type="EMBL" id="QCU82596.1"/>
    </source>
</evidence>
<protein>
    <submittedName>
        <fullName evidence="2">Uncharacterized protein</fullName>
    </submittedName>
</protein>
<reference evidence="2" key="1">
    <citation type="journal article" date="2019" name="Mitochondrial DNA Part B Resour">
        <title>The mitochondrial genome of the ciliate Pseudourostyla cristata (Ciliophora, Urostylida).</title>
        <authorList>
            <person name="Park K.-M."/>
            <person name="Min G.-S."/>
            <person name="Kim S."/>
        </authorList>
    </citation>
    <scope>NUCLEOTIDE SEQUENCE</scope>
</reference>
<feature type="transmembrane region" description="Helical" evidence="1">
    <location>
        <begin position="28"/>
        <end position="47"/>
    </location>
</feature>
<feature type="transmembrane region" description="Helical" evidence="1">
    <location>
        <begin position="150"/>
        <end position="174"/>
    </location>
</feature>
<keyword evidence="2" id="KW-0496">Mitochondrion</keyword>
<dbReference type="AlphaFoldDB" id="A0A4P9JM94"/>